<dbReference type="SUPFAM" id="SSF53187">
    <property type="entry name" value="Zn-dependent exopeptidases"/>
    <property type="match status" value="1"/>
</dbReference>
<proteinExistence type="inferred from homology"/>
<dbReference type="EMBL" id="JASJQH010009490">
    <property type="protein sequence ID" value="KAK9679347.1"/>
    <property type="molecule type" value="Genomic_DNA"/>
</dbReference>
<evidence type="ECO:0000256" key="11">
    <source>
        <dbReference type="ARBA" id="ARBA00022824"/>
    </source>
</evidence>
<keyword evidence="15" id="KW-0865">Zymogen</keyword>
<evidence type="ECO:0000256" key="13">
    <source>
        <dbReference type="ARBA" id="ARBA00023034"/>
    </source>
</evidence>
<organism evidence="21 22">
    <name type="scientific">Basidiobolus ranarum</name>
    <dbReference type="NCBI Taxonomy" id="34480"/>
    <lineage>
        <taxon>Eukaryota</taxon>
        <taxon>Fungi</taxon>
        <taxon>Fungi incertae sedis</taxon>
        <taxon>Zoopagomycota</taxon>
        <taxon>Entomophthoromycotina</taxon>
        <taxon>Basidiobolomycetes</taxon>
        <taxon>Basidiobolales</taxon>
        <taxon>Basidiobolaceae</taxon>
        <taxon>Basidiobolus</taxon>
    </lineage>
</organism>
<comment type="caution">
    <text evidence="21">The sequence shown here is derived from an EMBL/GenBank/DDBJ whole genome shotgun (WGS) entry which is preliminary data.</text>
</comment>
<keyword evidence="8 19" id="KW-0479">Metal-binding</keyword>
<dbReference type="Gene3D" id="3.40.630.10">
    <property type="entry name" value="Zn peptidases"/>
    <property type="match status" value="1"/>
</dbReference>
<evidence type="ECO:0000256" key="12">
    <source>
        <dbReference type="ARBA" id="ARBA00022833"/>
    </source>
</evidence>
<keyword evidence="6" id="KW-0121">Carboxypeptidase</keyword>
<keyword evidence="12 19" id="KW-0862">Zinc</keyword>
<keyword evidence="22" id="KW-1185">Reference proteome</keyword>
<keyword evidence="17" id="KW-0458">Lysosome</keyword>
<accession>A0ABR2VMV0</accession>
<evidence type="ECO:0000256" key="15">
    <source>
        <dbReference type="ARBA" id="ARBA00023145"/>
    </source>
</evidence>
<gene>
    <name evidence="21" type="ORF">K7432_016313</name>
</gene>
<keyword evidence="9" id="KW-0732">Signal</keyword>
<evidence type="ECO:0000256" key="19">
    <source>
        <dbReference type="RuleBase" id="RU361240"/>
    </source>
</evidence>
<evidence type="ECO:0000256" key="10">
    <source>
        <dbReference type="ARBA" id="ARBA00022801"/>
    </source>
</evidence>
<evidence type="ECO:0000256" key="4">
    <source>
        <dbReference type="ARBA" id="ARBA00004613"/>
    </source>
</evidence>
<dbReference type="EC" id="3.4.-.-" evidence="19"/>
<keyword evidence="11" id="KW-0256">Endoplasmic reticulum</keyword>
<sequence>DEIVLISGHIDSWDVGVGALDDGGGAFTSWEALRLISQLPTPPRRTVRVVFWVDEEFGATGARAYFEKYKNQVGKHVFAMESDLGNFKPWGISVQDNSKAQHILSKIGAKYLSSLSAGNVVNGESGEDVDILSRAGVPCVGFVTSDGRANFTADDAFKDKYFNHHHTAGDRMEALDASQLPANAATMAIWAYVIAEMKETLPRTSVKPLTQ</sequence>
<protein>
    <recommendedName>
        <fullName evidence="19">Peptide hydrolase</fullName>
        <ecNumber evidence="19">3.4.-.-</ecNumber>
    </recommendedName>
</protein>
<comment type="subunit">
    <text evidence="18">Homodimer. The monomeric form is inactive while the homodimer is active.</text>
</comment>
<dbReference type="Proteomes" id="UP001479436">
    <property type="component" value="Unassembled WGS sequence"/>
</dbReference>
<keyword evidence="16" id="KW-0325">Glycoprotein</keyword>
<feature type="non-terminal residue" evidence="21">
    <location>
        <position position="1"/>
    </location>
</feature>
<keyword evidence="14" id="KW-0482">Metalloprotease</keyword>
<evidence type="ECO:0000256" key="1">
    <source>
        <dbReference type="ARBA" id="ARBA00004240"/>
    </source>
</evidence>
<evidence type="ECO:0000256" key="5">
    <source>
        <dbReference type="ARBA" id="ARBA00022525"/>
    </source>
</evidence>
<dbReference type="InterPro" id="IPR039866">
    <property type="entry name" value="CPQ"/>
</dbReference>
<evidence type="ECO:0000256" key="2">
    <source>
        <dbReference type="ARBA" id="ARBA00004371"/>
    </source>
</evidence>
<dbReference type="InterPro" id="IPR007484">
    <property type="entry name" value="Peptidase_M28"/>
</dbReference>
<dbReference type="Pfam" id="PF04389">
    <property type="entry name" value="Peptidase_M28"/>
    <property type="match status" value="1"/>
</dbReference>
<evidence type="ECO:0000256" key="18">
    <source>
        <dbReference type="ARBA" id="ARBA00025833"/>
    </source>
</evidence>
<comment type="subcellular location">
    <subcellularLocation>
        <location evidence="1">Endoplasmic reticulum</location>
    </subcellularLocation>
    <subcellularLocation>
        <location evidence="3">Golgi apparatus</location>
    </subcellularLocation>
    <subcellularLocation>
        <location evidence="2">Lysosome</location>
    </subcellularLocation>
    <subcellularLocation>
        <location evidence="4">Secreted</location>
    </subcellularLocation>
</comment>
<evidence type="ECO:0000313" key="22">
    <source>
        <dbReference type="Proteomes" id="UP001479436"/>
    </source>
</evidence>
<dbReference type="PANTHER" id="PTHR12053:SF3">
    <property type="entry name" value="CARBOXYPEPTIDASE Q"/>
    <property type="match status" value="1"/>
</dbReference>
<evidence type="ECO:0000256" key="17">
    <source>
        <dbReference type="ARBA" id="ARBA00023228"/>
    </source>
</evidence>
<evidence type="ECO:0000256" key="14">
    <source>
        <dbReference type="ARBA" id="ARBA00023049"/>
    </source>
</evidence>
<evidence type="ECO:0000256" key="6">
    <source>
        <dbReference type="ARBA" id="ARBA00022645"/>
    </source>
</evidence>
<keyword evidence="13" id="KW-0333">Golgi apparatus</keyword>
<feature type="domain" description="Peptidase M28" evidence="20">
    <location>
        <begin position="1"/>
        <end position="188"/>
    </location>
</feature>
<evidence type="ECO:0000256" key="9">
    <source>
        <dbReference type="ARBA" id="ARBA00022729"/>
    </source>
</evidence>
<name>A0ABR2VMV0_9FUNG</name>
<evidence type="ECO:0000259" key="20">
    <source>
        <dbReference type="Pfam" id="PF04389"/>
    </source>
</evidence>
<keyword evidence="5" id="KW-0964">Secreted</keyword>
<reference evidence="21 22" key="1">
    <citation type="submission" date="2023-04" db="EMBL/GenBank/DDBJ databases">
        <title>Genome of Basidiobolus ranarum AG-B5.</title>
        <authorList>
            <person name="Stajich J.E."/>
            <person name="Carter-House D."/>
            <person name="Gryganskyi A."/>
        </authorList>
    </citation>
    <scope>NUCLEOTIDE SEQUENCE [LARGE SCALE GENOMIC DNA]</scope>
    <source>
        <strain evidence="21 22">AG-B5</strain>
    </source>
</reference>
<evidence type="ECO:0000256" key="16">
    <source>
        <dbReference type="ARBA" id="ARBA00023180"/>
    </source>
</evidence>
<evidence type="ECO:0000313" key="21">
    <source>
        <dbReference type="EMBL" id="KAK9679347.1"/>
    </source>
</evidence>
<evidence type="ECO:0000256" key="8">
    <source>
        <dbReference type="ARBA" id="ARBA00022723"/>
    </source>
</evidence>
<dbReference type="PANTHER" id="PTHR12053">
    <property type="entry name" value="PROTEASE FAMILY M28 PLASMA GLUTAMATE CARBOXYPEPTIDASE-RELATED"/>
    <property type="match status" value="1"/>
</dbReference>
<comment type="similarity">
    <text evidence="19">Belongs to the peptidase M28 family.</text>
</comment>
<keyword evidence="10 19" id="KW-0378">Hydrolase</keyword>
<evidence type="ECO:0000256" key="7">
    <source>
        <dbReference type="ARBA" id="ARBA00022670"/>
    </source>
</evidence>
<keyword evidence="7 19" id="KW-0645">Protease</keyword>
<evidence type="ECO:0000256" key="3">
    <source>
        <dbReference type="ARBA" id="ARBA00004555"/>
    </source>
</evidence>